<comment type="caution">
    <text evidence="9">The sequence shown here is derived from an EMBL/GenBank/DDBJ whole genome shotgun (WGS) entry which is preliminary data.</text>
</comment>
<dbReference type="Pfam" id="PF01028">
    <property type="entry name" value="Topoisom_I"/>
    <property type="match status" value="1"/>
</dbReference>
<comment type="catalytic activity">
    <reaction evidence="1">
        <text>ATP-independent breakage of single-stranded DNA, followed by passage and rejoining.</text>
        <dbReference type="EC" id="5.6.2.1"/>
    </reaction>
</comment>
<dbReference type="PRINTS" id="PR00416">
    <property type="entry name" value="EUTPISMRASEI"/>
</dbReference>
<dbReference type="SUPFAM" id="SSF56349">
    <property type="entry name" value="DNA breaking-rejoining enzymes"/>
    <property type="match status" value="1"/>
</dbReference>
<feature type="domain" description="DNA topoisomerase IB N-terminal" evidence="8">
    <location>
        <begin position="10"/>
        <end position="58"/>
    </location>
</feature>
<dbReference type="InterPro" id="IPR001631">
    <property type="entry name" value="TopoI"/>
</dbReference>
<dbReference type="AlphaFoldDB" id="A0A4R7Q109"/>
<dbReference type="InterPro" id="IPR035447">
    <property type="entry name" value="DNA_topo_I_N_sf"/>
</dbReference>
<dbReference type="InterPro" id="IPR014711">
    <property type="entry name" value="TopoI_cat_a-hlx-sub_euk"/>
</dbReference>
<evidence type="ECO:0000259" key="7">
    <source>
        <dbReference type="Pfam" id="PF01028"/>
    </source>
</evidence>
<dbReference type="InterPro" id="IPR013500">
    <property type="entry name" value="TopoI_cat_euk"/>
</dbReference>
<evidence type="ECO:0000259" key="8">
    <source>
        <dbReference type="Pfam" id="PF21338"/>
    </source>
</evidence>
<sequence length="329" mass="38586">MYYRKRHGKGFTYQDKNGKTITDKETRNWIKSLVIPPAWTNVEISENRKSDLLVTGRDDKDRKQYIYHPKYRERQNSKKFDRIVAFADQLEHMRRVTGQHLRKRKLNREKVMATMLRLLESAFFRPGSETYSKENATYGLTTLRHKHLTIDGDEIIFKYKGKSGQEQEKHIIDKKLASIVQQIDDMQGYEVFKYLDEDDNIIDVKSDDLNAYIREVMGDDFSAKDFRTWAGTMIAAIALDELGVVDKKDQKALDKNIKEAVNRVSERLGNTPSVARSSYIDPRIIEDYTQGRTLQYFETEINRLLKKAENLSKEEIGVLCMLRNRLKQK</sequence>
<dbReference type="OrthoDB" id="9778962at2"/>
<organism evidence="9 10">
    <name type="scientific">Gelidibacter sediminis</name>
    <dbReference type="NCBI Taxonomy" id="1608710"/>
    <lineage>
        <taxon>Bacteria</taxon>
        <taxon>Pseudomonadati</taxon>
        <taxon>Bacteroidota</taxon>
        <taxon>Flavobacteriia</taxon>
        <taxon>Flavobacteriales</taxon>
        <taxon>Flavobacteriaceae</taxon>
        <taxon>Gelidibacter</taxon>
    </lineage>
</organism>
<dbReference type="EC" id="5.6.2.1" evidence="3"/>
<keyword evidence="6 9" id="KW-0413">Isomerase</keyword>
<protein>
    <recommendedName>
        <fullName evidence="3">DNA topoisomerase</fullName>
        <ecNumber evidence="3">5.6.2.1</ecNumber>
    </recommendedName>
</protein>
<evidence type="ECO:0000256" key="1">
    <source>
        <dbReference type="ARBA" id="ARBA00000213"/>
    </source>
</evidence>
<dbReference type="Pfam" id="PF21338">
    <property type="entry name" value="Top1B_N_bact"/>
    <property type="match status" value="1"/>
</dbReference>
<evidence type="ECO:0000256" key="5">
    <source>
        <dbReference type="ARBA" id="ARBA00023125"/>
    </source>
</evidence>
<dbReference type="GO" id="GO:0003677">
    <property type="term" value="F:DNA binding"/>
    <property type="evidence" value="ECO:0007669"/>
    <property type="project" value="UniProtKB-KW"/>
</dbReference>
<dbReference type="PROSITE" id="PS52038">
    <property type="entry name" value="TOPO_IB_2"/>
    <property type="match status" value="1"/>
</dbReference>
<keyword evidence="10" id="KW-1185">Reference proteome</keyword>
<dbReference type="Gene3D" id="1.10.132.120">
    <property type="match status" value="1"/>
</dbReference>
<gene>
    <name evidence="9" type="ORF">BXY82_2480</name>
</gene>
<dbReference type="SUPFAM" id="SSF55869">
    <property type="entry name" value="DNA topoisomerase I domain"/>
    <property type="match status" value="1"/>
</dbReference>
<dbReference type="Gene3D" id="3.90.15.10">
    <property type="entry name" value="Topoisomerase I, Chain A, domain 3"/>
    <property type="match status" value="1"/>
</dbReference>
<evidence type="ECO:0000313" key="9">
    <source>
        <dbReference type="EMBL" id="TDU40432.1"/>
    </source>
</evidence>
<keyword evidence="4" id="KW-0799">Topoisomerase</keyword>
<accession>A0A4R7Q109</accession>
<dbReference type="EMBL" id="SOBW01000008">
    <property type="protein sequence ID" value="TDU40432.1"/>
    <property type="molecule type" value="Genomic_DNA"/>
</dbReference>
<dbReference type="InterPro" id="IPR011010">
    <property type="entry name" value="DNA_brk_join_enz"/>
</dbReference>
<dbReference type="GO" id="GO:0003917">
    <property type="term" value="F:DNA topoisomerase type I (single strand cut, ATP-independent) activity"/>
    <property type="evidence" value="ECO:0007669"/>
    <property type="project" value="UniProtKB-EC"/>
</dbReference>
<keyword evidence="5" id="KW-0238">DNA-binding</keyword>
<feature type="domain" description="DNA topoisomerase I catalytic core eukaryotic-type" evidence="7">
    <location>
        <begin position="70"/>
        <end position="304"/>
    </location>
</feature>
<dbReference type="InterPro" id="IPR049331">
    <property type="entry name" value="Top1B_N_bact"/>
</dbReference>
<comment type="similarity">
    <text evidence="2">Belongs to the type IB topoisomerase family.</text>
</comment>
<name>A0A4R7Q109_9FLAO</name>
<dbReference type="RefSeq" id="WP_133758447.1">
    <property type="nucleotide sequence ID" value="NZ_SOBW01000008.1"/>
</dbReference>
<evidence type="ECO:0000256" key="2">
    <source>
        <dbReference type="ARBA" id="ARBA00006645"/>
    </source>
</evidence>
<evidence type="ECO:0000256" key="6">
    <source>
        <dbReference type="ARBA" id="ARBA00023235"/>
    </source>
</evidence>
<evidence type="ECO:0000313" key="10">
    <source>
        <dbReference type="Proteomes" id="UP000294689"/>
    </source>
</evidence>
<dbReference type="GO" id="GO:0006265">
    <property type="term" value="P:DNA topological change"/>
    <property type="evidence" value="ECO:0007669"/>
    <property type="project" value="InterPro"/>
</dbReference>
<reference evidence="9 10" key="1">
    <citation type="submission" date="2019-03" db="EMBL/GenBank/DDBJ databases">
        <title>Genomic Encyclopedia of Archaeal and Bacterial Type Strains, Phase II (KMG-II): from individual species to whole genera.</title>
        <authorList>
            <person name="Goeker M."/>
        </authorList>
    </citation>
    <scope>NUCLEOTIDE SEQUENCE [LARGE SCALE GENOMIC DNA]</scope>
    <source>
        <strain evidence="9 10">DSM 28135</strain>
    </source>
</reference>
<evidence type="ECO:0000256" key="4">
    <source>
        <dbReference type="ARBA" id="ARBA00023029"/>
    </source>
</evidence>
<dbReference type="Proteomes" id="UP000294689">
    <property type="component" value="Unassembled WGS sequence"/>
</dbReference>
<evidence type="ECO:0000256" key="3">
    <source>
        <dbReference type="ARBA" id="ARBA00012891"/>
    </source>
</evidence>
<proteinExistence type="inferred from homology"/>
<dbReference type="Gene3D" id="3.30.66.10">
    <property type="entry name" value="DNA topoisomerase I domain"/>
    <property type="match status" value="1"/>
</dbReference>